<organism evidence="3 4">
    <name type="scientific">Pseudomonas wuhanensis</name>
    <dbReference type="NCBI Taxonomy" id="2954098"/>
    <lineage>
        <taxon>Bacteria</taxon>
        <taxon>Pseudomonadati</taxon>
        <taxon>Pseudomonadota</taxon>
        <taxon>Gammaproteobacteria</taxon>
        <taxon>Pseudomonadales</taxon>
        <taxon>Pseudomonadaceae</taxon>
        <taxon>Pseudomonas</taxon>
    </lineage>
</organism>
<proteinExistence type="predicted"/>
<accession>A0ABY9GP83</accession>
<evidence type="ECO:0000313" key="4">
    <source>
        <dbReference type="Proteomes" id="UP001230768"/>
    </source>
</evidence>
<evidence type="ECO:0000259" key="2">
    <source>
        <dbReference type="Pfam" id="PF18169"/>
    </source>
</evidence>
<dbReference type="NCBIfam" id="NF033630">
    <property type="entry name" value="SLATT_6"/>
    <property type="match status" value="1"/>
</dbReference>
<keyword evidence="1" id="KW-0472">Membrane</keyword>
<name>A0ABY9GP83_9PSED</name>
<keyword evidence="4" id="KW-1185">Reference proteome</keyword>
<dbReference type="RefSeq" id="WP_305423320.1">
    <property type="nucleotide sequence ID" value="NZ_CP117430.1"/>
</dbReference>
<dbReference type="Proteomes" id="UP001230768">
    <property type="component" value="Chromosome"/>
</dbReference>
<dbReference type="EMBL" id="CP117430">
    <property type="protein sequence ID" value="WLI17516.1"/>
    <property type="molecule type" value="Genomic_DNA"/>
</dbReference>
<keyword evidence="1" id="KW-1133">Transmembrane helix</keyword>
<feature type="transmembrane region" description="Helical" evidence="1">
    <location>
        <begin position="170"/>
        <end position="189"/>
    </location>
</feature>
<dbReference type="Pfam" id="PF18169">
    <property type="entry name" value="SLATT_6"/>
    <property type="match status" value="1"/>
</dbReference>
<feature type="domain" description="SMODS and SLOG-associating 2TM effector" evidence="2">
    <location>
        <begin position="1"/>
        <end position="176"/>
    </location>
</feature>
<keyword evidence="1" id="KW-0812">Transmembrane</keyword>
<evidence type="ECO:0000313" key="3">
    <source>
        <dbReference type="EMBL" id="WLI17516.1"/>
    </source>
</evidence>
<protein>
    <submittedName>
        <fullName evidence="3">SLATT domain-containing protein</fullName>
    </submittedName>
</protein>
<reference evidence="3 4" key="1">
    <citation type="submission" date="2023-02" db="EMBL/GenBank/DDBJ databases">
        <title>Evolution of Hrp T3SS in non-pathogenic Pseudomonas fluorescens.</title>
        <authorList>
            <person name="Liao K."/>
            <person name="Wei H."/>
            <person name="Gu Y."/>
        </authorList>
    </citation>
    <scope>NUCLEOTIDE SEQUENCE [LARGE SCALE GENOMIC DNA]</scope>
    <source>
        <strain evidence="3 4">FP607</strain>
    </source>
</reference>
<feature type="transmembrane region" description="Helical" evidence="1">
    <location>
        <begin position="37"/>
        <end position="56"/>
    </location>
</feature>
<feature type="transmembrane region" description="Helical" evidence="1">
    <location>
        <begin position="62"/>
        <end position="78"/>
    </location>
</feature>
<sequence>MKKELAQRLIAEKAYDVGYSAKLHFSTYEIVEKGPGWIGFVSICVGILSLIISWLAEKQMSAAVTILGITGMYIAYYSEKKDDYYAVGQKLTALFNKLKKLSMTCESSEKVSAEHLSELENIEHEFNSLCLSKHIFGASWLAHKKFFWEQQIGWIDEHLHFNFFRDKIPLSLYITIFGSLVVVLAVLAFNLDLTDLIDHIQRICTK</sequence>
<dbReference type="InterPro" id="IPR041119">
    <property type="entry name" value="SLATT_6"/>
</dbReference>
<evidence type="ECO:0000256" key="1">
    <source>
        <dbReference type="SAM" id="Phobius"/>
    </source>
</evidence>
<gene>
    <name evidence="3" type="ORF">PSH88_25255</name>
</gene>